<evidence type="ECO:0000256" key="8">
    <source>
        <dbReference type="ARBA" id="ARBA00022697"/>
    </source>
</evidence>
<comment type="similarity">
    <text evidence="4 15">Belongs to the aspartate-semialdehyde dehydrogenase family.</text>
</comment>
<evidence type="ECO:0000256" key="5">
    <source>
        <dbReference type="ARBA" id="ARBA00011738"/>
    </source>
</evidence>
<comment type="subunit">
    <text evidence="5 15">Homodimer.</text>
</comment>
<evidence type="ECO:0000256" key="13">
    <source>
        <dbReference type="ARBA" id="ARBA00023167"/>
    </source>
</evidence>
<dbReference type="Proteomes" id="UP000027059">
    <property type="component" value="Chromosome"/>
</dbReference>
<sequence>MSNVSGQKKGFRVAVVGATGAVGREMVSILEERNFPVSELSLYASERSAGERIPFRGDSVVVRSLKNPKDAKGIEIALFSAGSEVSQALSPELVKQGTLVIDNSSAFRMVPEIPLVVPEVNPDALPKKLGPGLVANPNCATIQMVVALKPLIDAAGVRRIVVSTYQSVSGTGKKAMDELSGQIALLLNGRVTDIQPEVYAPYQIAFNVLPQIDRFLPDGSTKEEEKMKMESRKILGIKDLRISATTVRVPVLIGHSEAVSIEFERPLSPDDARALLSKAPGVRVFDDPARKIYPVPREVAGQDDVFVGRIRTDDSVEHGLNLWIVGDNLRKGAALNAVQIAERIVSGDF</sequence>
<evidence type="ECO:0000256" key="14">
    <source>
        <dbReference type="ARBA" id="ARBA00047891"/>
    </source>
</evidence>
<dbReference type="InterPro" id="IPR036291">
    <property type="entry name" value="NAD(P)-bd_dom_sf"/>
</dbReference>
<dbReference type="GO" id="GO:0009097">
    <property type="term" value="P:isoleucine biosynthetic process"/>
    <property type="evidence" value="ECO:0007669"/>
    <property type="project" value="UniProtKB-UniRule"/>
</dbReference>
<dbReference type="GO" id="GO:0071266">
    <property type="term" value="P:'de novo' L-methionine biosynthetic process"/>
    <property type="evidence" value="ECO:0007669"/>
    <property type="project" value="UniProtKB-UniRule"/>
</dbReference>
<keyword evidence="11 15" id="KW-0560">Oxidoreductase</keyword>
<dbReference type="PANTHER" id="PTHR46278:SF2">
    <property type="entry name" value="ASPARTATE-SEMIALDEHYDE DEHYDROGENASE"/>
    <property type="match status" value="1"/>
</dbReference>
<dbReference type="PANTHER" id="PTHR46278">
    <property type="entry name" value="DEHYDROGENASE, PUTATIVE-RELATED"/>
    <property type="match status" value="1"/>
</dbReference>
<evidence type="ECO:0000256" key="3">
    <source>
        <dbReference type="ARBA" id="ARBA00005097"/>
    </source>
</evidence>
<name>A0A059Y1J7_9BACT</name>
<dbReference type="Pfam" id="PF02774">
    <property type="entry name" value="Semialdhyde_dhC"/>
    <property type="match status" value="1"/>
</dbReference>
<dbReference type="GO" id="GO:0051287">
    <property type="term" value="F:NAD binding"/>
    <property type="evidence" value="ECO:0007669"/>
    <property type="project" value="InterPro"/>
</dbReference>
<comment type="caution">
    <text evidence="15">Lacks conserved residue(s) required for the propagation of feature annotation.</text>
</comment>
<keyword evidence="8 15" id="KW-0791">Threonine biosynthesis</keyword>
<dbReference type="CDD" id="cd02316">
    <property type="entry name" value="VcASADH2_like_N"/>
    <property type="match status" value="1"/>
</dbReference>
<dbReference type="SUPFAM" id="SSF51735">
    <property type="entry name" value="NAD(P)-binding Rossmann-fold domains"/>
    <property type="match status" value="1"/>
</dbReference>
<dbReference type="UniPathway" id="UPA00051">
    <property type="reaction ID" value="UER00464"/>
</dbReference>
<evidence type="ECO:0000256" key="12">
    <source>
        <dbReference type="ARBA" id="ARBA00023154"/>
    </source>
</evidence>
<protein>
    <recommendedName>
        <fullName evidence="6 15">Aspartate-semialdehyde dehydrogenase</fullName>
        <shortName evidence="15">ASA dehydrogenase</shortName>
        <shortName evidence="15">ASADH</shortName>
        <ecNumber evidence="6 15">1.2.1.11</ecNumber>
    </recommendedName>
    <alternativeName>
        <fullName evidence="15">Aspartate-beta-semialdehyde dehydrogenase</fullName>
    </alternativeName>
</protein>
<dbReference type="InterPro" id="IPR000534">
    <property type="entry name" value="Semialdehyde_DH_NAD-bd"/>
</dbReference>
<dbReference type="SUPFAM" id="SSF55347">
    <property type="entry name" value="Glyceraldehyde-3-phosphate dehydrogenase-like, C-terminal domain"/>
    <property type="match status" value="1"/>
</dbReference>
<feature type="binding site" evidence="15">
    <location>
        <begin position="19"/>
        <end position="22"/>
    </location>
    <ligand>
        <name>NADP(+)</name>
        <dbReference type="ChEBI" id="CHEBI:58349"/>
    </ligand>
</feature>
<evidence type="ECO:0000256" key="7">
    <source>
        <dbReference type="ARBA" id="ARBA00022605"/>
    </source>
</evidence>
<comment type="catalytic activity">
    <reaction evidence="14 15">
        <text>L-aspartate 4-semialdehyde + phosphate + NADP(+) = 4-phospho-L-aspartate + NADPH + H(+)</text>
        <dbReference type="Rhea" id="RHEA:24284"/>
        <dbReference type="ChEBI" id="CHEBI:15378"/>
        <dbReference type="ChEBI" id="CHEBI:43474"/>
        <dbReference type="ChEBI" id="CHEBI:57535"/>
        <dbReference type="ChEBI" id="CHEBI:57783"/>
        <dbReference type="ChEBI" id="CHEBI:58349"/>
        <dbReference type="ChEBI" id="CHEBI:537519"/>
        <dbReference type="EC" id="1.2.1.11"/>
    </reaction>
</comment>
<evidence type="ECO:0000256" key="15">
    <source>
        <dbReference type="HAMAP-Rule" id="MF_02121"/>
    </source>
</evidence>
<evidence type="ECO:0000256" key="1">
    <source>
        <dbReference type="ARBA" id="ARBA00005021"/>
    </source>
</evidence>
<dbReference type="EMBL" id="CP007243">
    <property type="protein sequence ID" value="AIA31332.1"/>
    <property type="molecule type" value="Genomic_DNA"/>
</dbReference>
<comment type="pathway">
    <text evidence="2 15">Amino-acid biosynthesis; L-lysine biosynthesis via DAP pathway; (S)-tetrahydrodipicolinate from L-aspartate: step 2/4.</text>
</comment>
<dbReference type="NCBIfam" id="NF011456">
    <property type="entry name" value="PRK14874.1"/>
    <property type="match status" value="1"/>
</dbReference>
<comment type="pathway">
    <text evidence="1 15">Amino-acid biosynthesis; L-methionine biosynthesis via de novo pathway; L-homoserine from L-aspartate: step 2/3.</text>
</comment>
<organism evidence="18 19">
    <name type="scientific">Leptospirillum ferriphilum YSK</name>
    <dbReference type="NCBI Taxonomy" id="1441628"/>
    <lineage>
        <taxon>Bacteria</taxon>
        <taxon>Pseudomonadati</taxon>
        <taxon>Nitrospirota</taxon>
        <taxon>Nitrospiria</taxon>
        <taxon>Nitrospirales</taxon>
        <taxon>Nitrospiraceae</taxon>
        <taxon>Leptospirillum</taxon>
    </lineage>
</organism>
<comment type="function">
    <text evidence="15">Catalyzes the NADPH-dependent formation of L-aspartate-semialdehyde (L-ASA) by the reductive dephosphorylation of L-aspartyl-4-phosphate.</text>
</comment>
<evidence type="ECO:0000256" key="11">
    <source>
        <dbReference type="ARBA" id="ARBA00023002"/>
    </source>
</evidence>
<dbReference type="RefSeq" id="WP_038506441.1">
    <property type="nucleotide sequence ID" value="NZ_CP007243.1"/>
</dbReference>
<proteinExistence type="inferred from homology"/>
<dbReference type="GO" id="GO:0019877">
    <property type="term" value="P:diaminopimelate biosynthetic process"/>
    <property type="evidence" value="ECO:0007669"/>
    <property type="project" value="UniProtKB-UniRule"/>
</dbReference>
<dbReference type="Gene3D" id="3.30.360.10">
    <property type="entry name" value="Dihydrodipicolinate Reductase, domain 2"/>
    <property type="match status" value="1"/>
</dbReference>
<evidence type="ECO:0000256" key="4">
    <source>
        <dbReference type="ARBA" id="ARBA00010584"/>
    </source>
</evidence>
<evidence type="ECO:0000259" key="17">
    <source>
        <dbReference type="SMART" id="SM00859"/>
    </source>
</evidence>
<evidence type="ECO:0000313" key="18">
    <source>
        <dbReference type="EMBL" id="AIA31332.1"/>
    </source>
</evidence>
<reference evidence="19" key="1">
    <citation type="submission" date="2014-02" db="EMBL/GenBank/DDBJ databases">
        <title>Complete genome sequence and comparative genomic analysis of the nitrogen-fixing bacterium Leptospirillum ferriphilum YSK.</title>
        <authorList>
            <person name="Guo X."/>
            <person name="Yin H."/>
            <person name="Liang Y."/>
            <person name="Hu Q."/>
            <person name="Ma L."/>
            <person name="Xiao Y."/>
            <person name="Zhang X."/>
            <person name="Qiu G."/>
            <person name="Liu X."/>
        </authorList>
    </citation>
    <scope>NUCLEOTIDE SEQUENCE [LARGE SCALE GENOMIC DNA]</scope>
    <source>
        <strain evidence="19">YSK</strain>
    </source>
</reference>
<evidence type="ECO:0000313" key="19">
    <source>
        <dbReference type="Proteomes" id="UP000027059"/>
    </source>
</evidence>
<dbReference type="NCBIfam" id="TIGR01296">
    <property type="entry name" value="asd_B"/>
    <property type="match status" value="1"/>
</dbReference>
<dbReference type="GO" id="GO:0009089">
    <property type="term" value="P:lysine biosynthetic process via diaminopimelate"/>
    <property type="evidence" value="ECO:0007669"/>
    <property type="project" value="UniProtKB-UniRule"/>
</dbReference>
<gene>
    <name evidence="15" type="primary">asd</name>
    <name evidence="18" type="ORF">Y981_13025</name>
</gene>
<keyword evidence="19" id="KW-1185">Reference proteome</keyword>
<evidence type="ECO:0000256" key="2">
    <source>
        <dbReference type="ARBA" id="ARBA00005076"/>
    </source>
</evidence>
<dbReference type="EC" id="1.2.1.11" evidence="6 15"/>
<feature type="binding site" evidence="15">
    <location>
        <position position="166"/>
    </location>
    <ligand>
        <name>substrate</name>
    </ligand>
</feature>
<feature type="active site" description="Proton acceptor" evidence="15 16">
    <location>
        <position position="255"/>
    </location>
</feature>
<keyword evidence="10 15" id="KW-0220">Diaminopimelate biosynthesis</keyword>
<keyword evidence="9 15" id="KW-0521">NADP</keyword>
<dbReference type="InterPro" id="IPR005986">
    <property type="entry name" value="Asp_semialdehyde_DH_beta"/>
</dbReference>
<reference evidence="18 19" key="2">
    <citation type="journal article" date="2015" name="Biomed. Res. Int.">
        <title>Effects of Arsenite Resistance on the Growth and Functional Gene Expression of Leptospirillum ferriphilum and Acidithiobacillus thiooxidans in Pure Culture and Coculture.</title>
        <authorList>
            <person name="Jiang H."/>
            <person name="Liang Y."/>
            <person name="Yin H."/>
            <person name="Xiao Y."/>
            <person name="Guo X."/>
            <person name="Xu Y."/>
            <person name="Hu Q."/>
            <person name="Liu H."/>
            <person name="Liu X."/>
        </authorList>
    </citation>
    <scope>NUCLEOTIDE SEQUENCE [LARGE SCALE GENOMIC DNA]</scope>
    <source>
        <strain evidence="18 19">YSK</strain>
    </source>
</reference>
<dbReference type="KEGG" id="lfp:Y981_13025"/>
<dbReference type="GO" id="GO:0009088">
    <property type="term" value="P:threonine biosynthetic process"/>
    <property type="evidence" value="ECO:0007669"/>
    <property type="project" value="UniProtKB-UniRule"/>
</dbReference>
<evidence type="ECO:0000256" key="16">
    <source>
        <dbReference type="PIRSR" id="PIRSR000148-1"/>
    </source>
</evidence>
<accession>A0A059Y1J7</accession>
<evidence type="ECO:0000256" key="6">
    <source>
        <dbReference type="ARBA" id="ARBA00013120"/>
    </source>
</evidence>
<dbReference type="SMART" id="SM00859">
    <property type="entry name" value="Semialdhyde_dh"/>
    <property type="match status" value="1"/>
</dbReference>
<dbReference type="AlphaFoldDB" id="A0A059Y1J7"/>
<feature type="binding site" evidence="15">
    <location>
        <position position="328"/>
    </location>
    <ligand>
        <name>NADP(+)</name>
        <dbReference type="ChEBI" id="CHEBI:58349"/>
    </ligand>
</feature>
<evidence type="ECO:0000256" key="10">
    <source>
        <dbReference type="ARBA" id="ARBA00022915"/>
    </source>
</evidence>
<feature type="domain" description="Semialdehyde dehydrogenase NAD-binding" evidence="17">
    <location>
        <begin position="12"/>
        <end position="128"/>
    </location>
</feature>
<comment type="pathway">
    <text evidence="3 15">Amino-acid biosynthesis; L-threonine biosynthesis; L-threonine from L-aspartate: step 2/5.</text>
</comment>
<evidence type="ECO:0000256" key="9">
    <source>
        <dbReference type="ARBA" id="ARBA00022857"/>
    </source>
</evidence>
<feature type="binding site" evidence="15">
    <location>
        <begin position="169"/>
        <end position="170"/>
    </location>
    <ligand>
        <name>NADP(+)</name>
        <dbReference type="ChEBI" id="CHEBI:58349"/>
    </ligand>
</feature>
<dbReference type="GO" id="GO:0046983">
    <property type="term" value="F:protein dimerization activity"/>
    <property type="evidence" value="ECO:0007669"/>
    <property type="project" value="InterPro"/>
</dbReference>
<dbReference type="HAMAP" id="MF_02121">
    <property type="entry name" value="ASADH"/>
    <property type="match status" value="1"/>
</dbReference>
<dbReference type="UniPathway" id="UPA00034">
    <property type="reaction ID" value="UER00016"/>
</dbReference>
<dbReference type="OrthoDB" id="9805684at2"/>
<keyword evidence="12 15" id="KW-0457">Lysine biosynthesis</keyword>
<dbReference type="InterPro" id="IPR012280">
    <property type="entry name" value="Semialdhyde_DH_dimer_dom"/>
</dbReference>
<dbReference type="CDD" id="cd18131">
    <property type="entry name" value="ASADH_C_bac_euk_like"/>
    <property type="match status" value="1"/>
</dbReference>
<keyword evidence="13 15" id="KW-0486">Methionine biosynthesis</keyword>
<dbReference type="InterPro" id="IPR012080">
    <property type="entry name" value="Asp_semialdehyde_DH"/>
</dbReference>
<dbReference type="Pfam" id="PF01118">
    <property type="entry name" value="Semialdhyde_dh"/>
    <property type="match status" value="1"/>
</dbReference>
<dbReference type="Gene3D" id="3.40.50.720">
    <property type="entry name" value="NAD(P)-binding Rossmann-like Domain"/>
    <property type="match status" value="1"/>
</dbReference>
<dbReference type="HOGENOM" id="CLU_049966_0_1_0"/>
<dbReference type="PIRSF" id="PIRSF000148">
    <property type="entry name" value="ASA_dh"/>
    <property type="match status" value="1"/>
</dbReference>
<feature type="binding site" evidence="15">
    <location>
        <position position="108"/>
    </location>
    <ligand>
        <name>phosphate</name>
        <dbReference type="ChEBI" id="CHEBI:43474"/>
    </ligand>
</feature>
<feature type="active site" description="Acyl-thioester intermediate" evidence="15 16">
    <location>
        <position position="139"/>
    </location>
</feature>
<dbReference type="UniPathway" id="UPA00050">
    <property type="reaction ID" value="UER00463"/>
</dbReference>
<feature type="binding site" evidence="15">
    <location>
        <begin position="47"/>
        <end position="48"/>
    </location>
    <ligand>
        <name>NADP(+)</name>
        <dbReference type="ChEBI" id="CHEBI:58349"/>
    </ligand>
</feature>
<dbReference type="GO" id="GO:0050661">
    <property type="term" value="F:NADP binding"/>
    <property type="evidence" value="ECO:0007669"/>
    <property type="project" value="UniProtKB-UniRule"/>
</dbReference>
<keyword evidence="7 15" id="KW-0028">Amino-acid biosynthesis</keyword>
<dbReference type="GO" id="GO:0004073">
    <property type="term" value="F:aspartate-semialdehyde dehydrogenase activity"/>
    <property type="evidence" value="ECO:0007669"/>
    <property type="project" value="UniProtKB-UniRule"/>
</dbReference>
<feature type="binding site" evidence="15">
    <location>
        <position position="248"/>
    </location>
    <ligand>
        <name>substrate</name>
    </ligand>
</feature>